<protein>
    <recommendedName>
        <fullName evidence="1">Amidase domain-containing protein</fullName>
    </recommendedName>
</protein>
<evidence type="ECO:0000313" key="2">
    <source>
        <dbReference type="EMBL" id="SVB41318.1"/>
    </source>
</evidence>
<dbReference type="InterPro" id="IPR052739">
    <property type="entry name" value="FAAH2"/>
</dbReference>
<dbReference type="PANTHER" id="PTHR43372">
    <property type="entry name" value="FATTY-ACID AMIDE HYDROLASE"/>
    <property type="match status" value="1"/>
</dbReference>
<reference evidence="2" key="1">
    <citation type="submission" date="2018-05" db="EMBL/GenBank/DDBJ databases">
        <authorList>
            <person name="Lanie J.A."/>
            <person name="Ng W.-L."/>
            <person name="Kazmierczak K.M."/>
            <person name="Andrzejewski T.M."/>
            <person name="Davidsen T.M."/>
            <person name="Wayne K.J."/>
            <person name="Tettelin H."/>
            <person name="Glass J.I."/>
            <person name="Rusch D."/>
            <person name="Podicherti R."/>
            <person name="Tsui H.-C.T."/>
            <person name="Winkler M.E."/>
        </authorList>
    </citation>
    <scope>NUCLEOTIDE SEQUENCE</scope>
</reference>
<gene>
    <name evidence="2" type="ORF">METZ01_LOCUS194172</name>
</gene>
<accession>A0A382DSF4</accession>
<name>A0A382DSF4_9ZZZZ</name>
<dbReference type="SUPFAM" id="SSF75304">
    <property type="entry name" value="Amidase signature (AS) enzymes"/>
    <property type="match status" value="1"/>
</dbReference>
<dbReference type="Pfam" id="PF01425">
    <property type="entry name" value="Amidase"/>
    <property type="match status" value="1"/>
</dbReference>
<proteinExistence type="predicted"/>
<sequence length="108" mass="11777">MFDSATQILASIRKSDLSSIEVSAEHLNHIEQINPKINGKKRFYTDILIWAGLANCAQLPATNIPLGFSKSGLPISMQAMGPYLEDKTTIEFAKLVSEITGGFVVPPE</sequence>
<dbReference type="InterPro" id="IPR023631">
    <property type="entry name" value="Amidase_dom"/>
</dbReference>
<dbReference type="PANTHER" id="PTHR43372:SF4">
    <property type="entry name" value="FATTY-ACID AMIDE HYDROLASE 2"/>
    <property type="match status" value="1"/>
</dbReference>
<dbReference type="GO" id="GO:0012505">
    <property type="term" value="C:endomembrane system"/>
    <property type="evidence" value="ECO:0007669"/>
    <property type="project" value="TreeGrafter"/>
</dbReference>
<dbReference type="EMBL" id="UINC01040859">
    <property type="protein sequence ID" value="SVB41318.1"/>
    <property type="molecule type" value="Genomic_DNA"/>
</dbReference>
<dbReference type="Gene3D" id="3.90.1300.10">
    <property type="entry name" value="Amidase signature (AS) domain"/>
    <property type="match status" value="1"/>
</dbReference>
<feature type="domain" description="Amidase" evidence="1">
    <location>
        <begin position="46"/>
        <end position="89"/>
    </location>
</feature>
<evidence type="ECO:0000259" key="1">
    <source>
        <dbReference type="Pfam" id="PF01425"/>
    </source>
</evidence>
<dbReference type="InterPro" id="IPR036928">
    <property type="entry name" value="AS_sf"/>
</dbReference>
<dbReference type="AlphaFoldDB" id="A0A382DSF4"/>
<organism evidence="2">
    <name type="scientific">marine metagenome</name>
    <dbReference type="NCBI Taxonomy" id="408172"/>
    <lineage>
        <taxon>unclassified sequences</taxon>
        <taxon>metagenomes</taxon>
        <taxon>ecological metagenomes</taxon>
    </lineage>
</organism>